<feature type="compositionally biased region" description="Low complexity" evidence="1">
    <location>
        <begin position="67"/>
        <end position="89"/>
    </location>
</feature>
<evidence type="ECO:0000256" key="1">
    <source>
        <dbReference type="SAM" id="MobiDB-lite"/>
    </source>
</evidence>
<dbReference type="InterPro" id="IPR036388">
    <property type="entry name" value="WH-like_DNA-bd_sf"/>
</dbReference>
<gene>
    <name evidence="2" type="ORF">ACFQ1S_23250</name>
</gene>
<dbReference type="InterPro" id="IPR016032">
    <property type="entry name" value="Sig_transdc_resp-reg_C-effctor"/>
</dbReference>
<organism evidence="2 3">
    <name type="scientific">Kibdelosporangium lantanae</name>
    <dbReference type="NCBI Taxonomy" id="1497396"/>
    <lineage>
        <taxon>Bacteria</taxon>
        <taxon>Bacillati</taxon>
        <taxon>Actinomycetota</taxon>
        <taxon>Actinomycetes</taxon>
        <taxon>Pseudonocardiales</taxon>
        <taxon>Pseudonocardiaceae</taxon>
        <taxon>Kibdelosporangium</taxon>
    </lineage>
</organism>
<evidence type="ECO:0008006" key="4">
    <source>
        <dbReference type="Google" id="ProtNLM"/>
    </source>
</evidence>
<dbReference type="EMBL" id="JBHTIS010001478">
    <property type="protein sequence ID" value="MFD1048244.1"/>
    <property type="molecule type" value="Genomic_DNA"/>
</dbReference>
<feature type="compositionally biased region" description="Polar residues" evidence="1">
    <location>
        <begin position="53"/>
        <end position="66"/>
    </location>
</feature>
<evidence type="ECO:0000313" key="2">
    <source>
        <dbReference type="EMBL" id="MFD1048244.1"/>
    </source>
</evidence>
<sequence>MRFRVLGPLEVIGAAGRLLFAPRQRIVLSMLLLEPNRVVSVERLVDAVWGTAPPSTSATPSDTNVPSTSGTSSTETTTSTATSTTTGTS</sequence>
<reference evidence="3" key="1">
    <citation type="journal article" date="2019" name="Int. J. Syst. Evol. Microbiol.">
        <title>The Global Catalogue of Microorganisms (GCM) 10K type strain sequencing project: providing services to taxonomists for standard genome sequencing and annotation.</title>
        <authorList>
            <consortium name="The Broad Institute Genomics Platform"/>
            <consortium name="The Broad Institute Genome Sequencing Center for Infectious Disease"/>
            <person name="Wu L."/>
            <person name="Ma J."/>
        </authorList>
    </citation>
    <scope>NUCLEOTIDE SEQUENCE [LARGE SCALE GENOMIC DNA]</scope>
    <source>
        <strain evidence="3">JCM 31486</strain>
    </source>
</reference>
<dbReference type="SUPFAM" id="SSF46894">
    <property type="entry name" value="C-terminal effector domain of the bipartite response regulators"/>
    <property type="match status" value="1"/>
</dbReference>
<feature type="region of interest" description="Disordered" evidence="1">
    <location>
        <begin position="50"/>
        <end position="89"/>
    </location>
</feature>
<keyword evidence="3" id="KW-1185">Reference proteome</keyword>
<dbReference type="Gene3D" id="1.10.10.10">
    <property type="entry name" value="Winged helix-like DNA-binding domain superfamily/Winged helix DNA-binding domain"/>
    <property type="match status" value="1"/>
</dbReference>
<accession>A0ABW3MEX7</accession>
<protein>
    <recommendedName>
        <fullName evidence="4">OmpR/PhoB-type domain-containing protein</fullName>
    </recommendedName>
</protein>
<evidence type="ECO:0000313" key="3">
    <source>
        <dbReference type="Proteomes" id="UP001597045"/>
    </source>
</evidence>
<name>A0ABW3MEX7_9PSEU</name>
<dbReference type="Proteomes" id="UP001597045">
    <property type="component" value="Unassembled WGS sequence"/>
</dbReference>
<proteinExistence type="predicted"/>
<comment type="caution">
    <text evidence="2">The sequence shown here is derived from an EMBL/GenBank/DDBJ whole genome shotgun (WGS) entry which is preliminary data.</text>
</comment>